<name>A0A8H4IY69_9PEZI</name>
<comment type="similarity">
    <text evidence="5">Belongs to the SAT4 family.</text>
</comment>
<evidence type="ECO:0000256" key="1">
    <source>
        <dbReference type="ARBA" id="ARBA00004141"/>
    </source>
</evidence>
<feature type="transmembrane region" description="Helical" evidence="7">
    <location>
        <begin position="142"/>
        <end position="164"/>
    </location>
</feature>
<dbReference type="OrthoDB" id="5429740at2759"/>
<proteinExistence type="inferred from homology"/>
<dbReference type="Pfam" id="PF20684">
    <property type="entry name" value="Fung_rhodopsin"/>
    <property type="match status" value="1"/>
</dbReference>
<feature type="transmembrane region" description="Helical" evidence="7">
    <location>
        <begin position="29"/>
        <end position="50"/>
    </location>
</feature>
<dbReference type="Proteomes" id="UP000572817">
    <property type="component" value="Unassembled WGS sequence"/>
</dbReference>
<comment type="caution">
    <text evidence="9">The sequence shown here is derived from an EMBL/GenBank/DDBJ whole genome shotgun (WGS) entry which is preliminary data.</text>
</comment>
<evidence type="ECO:0000256" key="3">
    <source>
        <dbReference type="ARBA" id="ARBA00022989"/>
    </source>
</evidence>
<evidence type="ECO:0000256" key="2">
    <source>
        <dbReference type="ARBA" id="ARBA00022692"/>
    </source>
</evidence>
<reference evidence="9" key="1">
    <citation type="submission" date="2020-04" db="EMBL/GenBank/DDBJ databases">
        <title>Genome Assembly and Annotation of Botryosphaeria dothidea sdau 11-99, a Latent Pathogen of Apple Fruit Ring Rot in China.</title>
        <authorList>
            <person name="Yu C."/>
            <person name="Diao Y."/>
            <person name="Lu Q."/>
            <person name="Zhao J."/>
            <person name="Cui S."/>
            <person name="Peng C."/>
            <person name="He B."/>
            <person name="Liu H."/>
        </authorList>
    </citation>
    <scope>NUCLEOTIDE SEQUENCE [LARGE SCALE GENOMIC DNA]</scope>
    <source>
        <strain evidence="9">Sdau11-99</strain>
    </source>
</reference>
<dbReference type="PANTHER" id="PTHR33048:SF129">
    <property type="entry name" value="INTEGRAL MEMBRANE PROTEIN-RELATED"/>
    <property type="match status" value="1"/>
</dbReference>
<feature type="compositionally biased region" description="Polar residues" evidence="6">
    <location>
        <begin position="352"/>
        <end position="368"/>
    </location>
</feature>
<protein>
    <submittedName>
        <fullName evidence="9">Integral membrane protein</fullName>
    </submittedName>
</protein>
<dbReference type="AlphaFoldDB" id="A0A8H4IY69"/>
<evidence type="ECO:0000256" key="6">
    <source>
        <dbReference type="SAM" id="MobiDB-lite"/>
    </source>
</evidence>
<dbReference type="InterPro" id="IPR052337">
    <property type="entry name" value="SAT4-like"/>
</dbReference>
<dbReference type="EMBL" id="WWBZ02000022">
    <property type="protein sequence ID" value="KAF4308512.1"/>
    <property type="molecule type" value="Genomic_DNA"/>
</dbReference>
<feature type="transmembrane region" description="Helical" evidence="7">
    <location>
        <begin position="268"/>
        <end position="288"/>
    </location>
</feature>
<feature type="compositionally biased region" description="Basic and acidic residues" evidence="6">
    <location>
        <begin position="369"/>
        <end position="379"/>
    </location>
</feature>
<dbReference type="InterPro" id="IPR049326">
    <property type="entry name" value="Rhodopsin_dom_fungi"/>
</dbReference>
<evidence type="ECO:0000256" key="7">
    <source>
        <dbReference type="SAM" id="Phobius"/>
    </source>
</evidence>
<keyword evidence="3 7" id="KW-1133">Transmembrane helix</keyword>
<dbReference type="PANTHER" id="PTHR33048">
    <property type="entry name" value="PTH11-LIKE INTEGRAL MEMBRANE PROTEIN (AFU_ORTHOLOGUE AFUA_5G11245)"/>
    <property type="match status" value="1"/>
</dbReference>
<dbReference type="GO" id="GO:0016020">
    <property type="term" value="C:membrane"/>
    <property type="evidence" value="ECO:0007669"/>
    <property type="project" value="UniProtKB-SubCell"/>
</dbReference>
<keyword evidence="10" id="KW-1185">Reference proteome</keyword>
<feature type="transmembrane region" description="Helical" evidence="7">
    <location>
        <begin position="107"/>
        <end position="130"/>
    </location>
</feature>
<feature type="compositionally biased region" description="Polar residues" evidence="6">
    <location>
        <begin position="331"/>
        <end position="343"/>
    </location>
</feature>
<evidence type="ECO:0000259" key="8">
    <source>
        <dbReference type="Pfam" id="PF20684"/>
    </source>
</evidence>
<feature type="domain" description="Rhodopsin" evidence="8">
    <location>
        <begin position="47"/>
        <end position="293"/>
    </location>
</feature>
<feature type="transmembrane region" description="Helical" evidence="7">
    <location>
        <begin position="228"/>
        <end position="248"/>
    </location>
</feature>
<accession>A0A8H4IY69</accession>
<gene>
    <name evidence="9" type="ORF">GTA08_BOTSDO04288</name>
</gene>
<evidence type="ECO:0000313" key="10">
    <source>
        <dbReference type="Proteomes" id="UP000572817"/>
    </source>
</evidence>
<organism evidence="9 10">
    <name type="scientific">Botryosphaeria dothidea</name>
    <dbReference type="NCBI Taxonomy" id="55169"/>
    <lineage>
        <taxon>Eukaryota</taxon>
        <taxon>Fungi</taxon>
        <taxon>Dikarya</taxon>
        <taxon>Ascomycota</taxon>
        <taxon>Pezizomycotina</taxon>
        <taxon>Dothideomycetes</taxon>
        <taxon>Dothideomycetes incertae sedis</taxon>
        <taxon>Botryosphaeriales</taxon>
        <taxon>Botryosphaeriaceae</taxon>
        <taxon>Botryosphaeria</taxon>
    </lineage>
</organism>
<keyword evidence="4 7" id="KW-0472">Membrane</keyword>
<feature type="region of interest" description="Disordered" evidence="6">
    <location>
        <begin position="331"/>
        <end position="390"/>
    </location>
</feature>
<comment type="subcellular location">
    <subcellularLocation>
        <location evidence="1">Membrane</location>
        <topology evidence="1">Multi-pass membrane protein</topology>
    </subcellularLocation>
</comment>
<keyword evidence="2 7" id="KW-0812">Transmembrane</keyword>
<feature type="transmembrane region" description="Helical" evidence="7">
    <location>
        <begin position="195"/>
        <end position="216"/>
    </location>
</feature>
<evidence type="ECO:0000256" key="4">
    <source>
        <dbReference type="ARBA" id="ARBA00023136"/>
    </source>
</evidence>
<evidence type="ECO:0000313" key="9">
    <source>
        <dbReference type="EMBL" id="KAF4308512.1"/>
    </source>
</evidence>
<sequence length="390" mass="43991">MPGGPVPPIELVFEWQTDAYPHGIRAGPVLTIVSSVFCALAAGVVFARIYDRIFIRHNYGLDDTLIIVATVFTIGLGVVTCLAEQAYGFDRHAWDLTAEMAPTTRKATLSISILYLISTGLTKISILCFYRRIGEIRPWFRWTIWINIAFIVCYTIAFTVAIPLECTPLDAYWNKSNPLWAAKHHYKCINEGAKMVTAGAISATQDVLVCILPMALFWDLRISKRAKLALAFVFSLGTLTSVVSIVRSVKIYHVFFQTYDVTWAARTVFAFTIVEACLGLICASMAALKHNMQRFFHIVIDSFTVGSSKSNRRWKNPFFPTYQKSFRDYFSSSKSQKNPSRMSGQMLKSPATPKNTFMDSCQSQSQKTSESRIFEERELSPIQQGHYLDV</sequence>
<evidence type="ECO:0000256" key="5">
    <source>
        <dbReference type="ARBA" id="ARBA00038359"/>
    </source>
</evidence>
<feature type="transmembrane region" description="Helical" evidence="7">
    <location>
        <begin position="65"/>
        <end position="87"/>
    </location>
</feature>